<evidence type="ECO:0008006" key="3">
    <source>
        <dbReference type="Google" id="ProtNLM"/>
    </source>
</evidence>
<sequence>MTKMLSGVVGRMAEMLLPKTSAAAGCAKECWTEYNGSGAVSHCCTLEDCHTIACSAS</sequence>
<keyword evidence="2" id="KW-1185">Reference proteome</keyword>
<evidence type="ECO:0000313" key="1">
    <source>
        <dbReference type="EMBL" id="WUT45765.1"/>
    </source>
</evidence>
<proteinExistence type="predicted"/>
<dbReference type="EMBL" id="CP109011">
    <property type="protein sequence ID" value="WUT45765.1"/>
    <property type="molecule type" value="Genomic_DNA"/>
</dbReference>
<organism evidence="1 2">
    <name type="scientific">Streptomyces pseudovenezuelae</name>
    <dbReference type="NCBI Taxonomy" id="67350"/>
    <lineage>
        <taxon>Bacteria</taxon>
        <taxon>Bacillati</taxon>
        <taxon>Actinomycetota</taxon>
        <taxon>Actinomycetes</taxon>
        <taxon>Kitasatosporales</taxon>
        <taxon>Streptomycetaceae</taxon>
        <taxon>Streptomyces</taxon>
        <taxon>Streptomyces aurantiacus group</taxon>
    </lineage>
</organism>
<name>A0ABZ1X2G7_9ACTN</name>
<reference evidence="1" key="1">
    <citation type="submission" date="2022-10" db="EMBL/GenBank/DDBJ databases">
        <title>The complete genomes of actinobacterial strains from the NBC collection.</title>
        <authorList>
            <person name="Joergensen T.S."/>
            <person name="Alvarez Arevalo M."/>
            <person name="Sterndorff E.B."/>
            <person name="Faurdal D."/>
            <person name="Vuksanovic O."/>
            <person name="Mourched A.-S."/>
            <person name="Charusanti P."/>
            <person name="Shaw S."/>
            <person name="Blin K."/>
            <person name="Weber T."/>
        </authorList>
    </citation>
    <scope>NUCLEOTIDE SEQUENCE</scope>
    <source>
        <strain evidence="1">NBC_00686</strain>
    </source>
</reference>
<gene>
    <name evidence="1" type="ORF">OG929_27245</name>
</gene>
<accession>A0ABZ1X2G7</accession>
<evidence type="ECO:0000313" key="2">
    <source>
        <dbReference type="Proteomes" id="UP001432168"/>
    </source>
</evidence>
<dbReference type="Proteomes" id="UP001432168">
    <property type="component" value="Chromosome"/>
</dbReference>
<dbReference type="RefSeq" id="WP_329266565.1">
    <property type="nucleotide sequence ID" value="NZ_CP109011.1"/>
</dbReference>
<protein>
    <recommendedName>
        <fullName evidence="3">Lantibiotic</fullName>
    </recommendedName>
</protein>